<reference evidence="3 4" key="1">
    <citation type="submission" date="2019-07" db="EMBL/GenBank/DDBJ databases">
        <title>Qingshengfaniella alkalisoli gen. nov., sp. nov., isolated from saline soil.</title>
        <authorList>
            <person name="Xu L."/>
            <person name="Huang X.-X."/>
            <person name="Sun J.-Q."/>
        </authorList>
    </citation>
    <scope>NUCLEOTIDE SEQUENCE [LARGE SCALE GENOMIC DNA]</scope>
    <source>
        <strain evidence="3 4">DSM 27279</strain>
    </source>
</reference>
<comment type="similarity">
    <text evidence="1">Belongs to the UPF0065 (bug) family.</text>
</comment>
<name>A0A556AWM2_9BURK</name>
<dbReference type="PROSITE" id="PS51257">
    <property type="entry name" value="PROKAR_LIPOPROTEIN"/>
    <property type="match status" value="1"/>
</dbReference>
<evidence type="ECO:0000256" key="2">
    <source>
        <dbReference type="SAM" id="SignalP"/>
    </source>
</evidence>
<evidence type="ECO:0000256" key="1">
    <source>
        <dbReference type="ARBA" id="ARBA00006987"/>
    </source>
</evidence>
<dbReference type="Gene3D" id="3.40.190.10">
    <property type="entry name" value="Periplasmic binding protein-like II"/>
    <property type="match status" value="1"/>
</dbReference>
<keyword evidence="4" id="KW-1185">Reference proteome</keyword>
<dbReference type="InterPro" id="IPR042100">
    <property type="entry name" value="Bug_dom1"/>
</dbReference>
<dbReference type="PANTHER" id="PTHR42928">
    <property type="entry name" value="TRICARBOXYLATE-BINDING PROTEIN"/>
    <property type="match status" value="1"/>
</dbReference>
<evidence type="ECO:0000313" key="4">
    <source>
        <dbReference type="Proteomes" id="UP000318405"/>
    </source>
</evidence>
<dbReference type="PIRSF" id="PIRSF017082">
    <property type="entry name" value="YflP"/>
    <property type="match status" value="1"/>
</dbReference>
<dbReference type="SUPFAM" id="SSF53850">
    <property type="entry name" value="Periplasmic binding protein-like II"/>
    <property type="match status" value="1"/>
</dbReference>
<sequence>MRVASLVAGFGLAACASSATAAAAAVPDAGFPVRPVTMIVSYAPGNVTDTLARVMAEGLARKWRQPVTVENRPGMGGSLGAQAAARAPADGYTLLFSAMAAMAINPHVYANVGYDARADFAPIAAVAYPKGVLAVSPALPVNTVAELVAYSKAHPGALNYASLGNGTVPHLNFELLKAATGLQAEHIPYKASSAAMTDMLGGRVQLLQESLAVILPTLQDGKAKALYSSTNERLPELPDVPTAAESVPGFSPLRPWLGLFVPAGVPQDIRAKLESDILAVAAEPAVAERVRTAGMVPLGYGQERFRQELDTDYARLGDLVQRLKIGVD</sequence>
<dbReference type="Gene3D" id="3.40.190.150">
    <property type="entry name" value="Bordetella uptake gene, domain 1"/>
    <property type="match status" value="1"/>
</dbReference>
<proteinExistence type="inferred from homology"/>
<dbReference type="AlphaFoldDB" id="A0A556AWM2"/>
<feature type="signal peptide" evidence="2">
    <location>
        <begin position="1"/>
        <end position="21"/>
    </location>
</feature>
<comment type="caution">
    <text evidence="3">The sequence shown here is derived from an EMBL/GenBank/DDBJ whole genome shotgun (WGS) entry which is preliminary data.</text>
</comment>
<dbReference type="PANTHER" id="PTHR42928:SF5">
    <property type="entry name" value="BLR1237 PROTEIN"/>
    <property type="match status" value="1"/>
</dbReference>
<dbReference type="InterPro" id="IPR005064">
    <property type="entry name" value="BUG"/>
</dbReference>
<evidence type="ECO:0000313" key="3">
    <source>
        <dbReference type="EMBL" id="TSH97327.1"/>
    </source>
</evidence>
<gene>
    <name evidence="3" type="ORF">FOZ76_06245</name>
</gene>
<feature type="chain" id="PRO_5022069846" evidence="2">
    <location>
        <begin position="22"/>
        <end position="328"/>
    </location>
</feature>
<dbReference type="Proteomes" id="UP000318405">
    <property type="component" value="Unassembled WGS sequence"/>
</dbReference>
<dbReference type="EMBL" id="VLTJ01000010">
    <property type="protein sequence ID" value="TSH97327.1"/>
    <property type="molecule type" value="Genomic_DNA"/>
</dbReference>
<accession>A0A556AWM2</accession>
<dbReference type="CDD" id="cd07012">
    <property type="entry name" value="PBP2_Bug_TTT"/>
    <property type="match status" value="1"/>
</dbReference>
<protein>
    <submittedName>
        <fullName evidence="3">Tripartite tricarboxylate transporter substrate binding protein</fullName>
    </submittedName>
</protein>
<organism evidence="3 4">
    <name type="scientific">Verticiella sediminum</name>
    <dbReference type="NCBI Taxonomy" id="1247510"/>
    <lineage>
        <taxon>Bacteria</taxon>
        <taxon>Pseudomonadati</taxon>
        <taxon>Pseudomonadota</taxon>
        <taxon>Betaproteobacteria</taxon>
        <taxon>Burkholderiales</taxon>
        <taxon>Alcaligenaceae</taxon>
        <taxon>Verticiella</taxon>
    </lineage>
</organism>
<keyword evidence="2" id="KW-0732">Signal</keyword>
<dbReference type="OrthoDB" id="8858091at2"/>
<dbReference type="RefSeq" id="WP_143947282.1">
    <property type="nucleotide sequence ID" value="NZ_BAABMB010000001.1"/>
</dbReference>
<dbReference type="Pfam" id="PF03401">
    <property type="entry name" value="TctC"/>
    <property type="match status" value="1"/>
</dbReference>